<evidence type="ECO:0000259" key="6">
    <source>
        <dbReference type="PROSITE" id="PS51898"/>
    </source>
</evidence>
<dbReference type="CDD" id="cd01189">
    <property type="entry name" value="INT_ICEBs1_C_like"/>
    <property type="match status" value="1"/>
</dbReference>
<dbReference type="PANTHER" id="PTHR30349:SF41">
    <property type="entry name" value="INTEGRASE_RECOMBINASE PROTEIN MJ0367-RELATED"/>
    <property type="match status" value="1"/>
</dbReference>
<gene>
    <name evidence="8" type="ORF">ENS31_08945</name>
</gene>
<dbReference type="InterPro" id="IPR044068">
    <property type="entry name" value="CB"/>
</dbReference>
<dbReference type="InterPro" id="IPR013762">
    <property type="entry name" value="Integrase-like_cat_sf"/>
</dbReference>
<dbReference type="InterPro" id="IPR002104">
    <property type="entry name" value="Integrase_catalytic"/>
</dbReference>
<dbReference type="InterPro" id="IPR010998">
    <property type="entry name" value="Integrase_recombinase_N"/>
</dbReference>
<dbReference type="InterPro" id="IPR050090">
    <property type="entry name" value="Tyrosine_recombinase_XerCD"/>
</dbReference>
<keyword evidence="4" id="KW-0233">DNA recombination</keyword>
<dbReference type="Gene3D" id="1.10.150.130">
    <property type="match status" value="1"/>
</dbReference>
<dbReference type="PROSITE" id="PS51900">
    <property type="entry name" value="CB"/>
    <property type="match status" value="1"/>
</dbReference>
<accession>A0A7V2ZKH2</accession>
<evidence type="ECO:0000256" key="4">
    <source>
        <dbReference type="ARBA" id="ARBA00023172"/>
    </source>
</evidence>
<reference evidence="8" key="1">
    <citation type="journal article" date="2020" name="mSystems">
        <title>Genome- and Community-Level Interaction Insights into Carbon Utilization and Element Cycling Functions of Hydrothermarchaeota in Hydrothermal Sediment.</title>
        <authorList>
            <person name="Zhou Z."/>
            <person name="Liu Y."/>
            <person name="Xu W."/>
            <person name="Pan J."/>
            <person name="Luo Z.H."/>
            <person name="Li M."/>
        </authorList>
    </citation>
    <scope>NUCLEOTIDE SEQUENCE [LARGE SCALE GENOMIC DNA]</scope>
    <source>
        <strain evidence="8">SpSt-479</strain>
    </source>
</reference>
<dbReference type="GO" id="GO:0003677">
    <property type="term" value="F:DNA binding"/>
    <property type="evidence" value="ECO:0007669"/>
    <property type="project" value="UniProtKB-UniRule"/>
</dbReference>
<dbReference type="AlphaFoldDB" id="A0A7V2ZKH2"/>
<name>A0A7V2ZKH2_9BACT</name>
<feature type="domain" description="Tyr recombinase" evidence="6">
    <location>
        <begin position="168"/>
        <end position="338"/>
    </location>
</feature>
<comment type="caution">
    <text evidence="8">The sequence shown here is derived from an EMBL/GenBank/DDBJ whole genome shotgun (WGS) entry which is preliminary data.</text>
</comment>
<evidence type="ECO:0000256" key="2">
    <source>
        <dbReference type="ARBA" id="ARBA00022908"/>
    </source>
</evidence>
<keyword evidence="3 5" id="KW-0238">DNA-binding</keyword>
<dbReference type="PROSITE" id="PS51898">
    <property type="entry name" value="TYR_RECOMBINASE"/>
    <property type="match status" value="1"/>
</dbReference>
<protein>
    <submittedName>
        <fullName evidence="8">Site-specific integrase</fullName>
    </submittedName>
</protein>
<dbReference type="Pfam" id="PF00589">
    <property type="entry name" value="Phage_integrase"/>
    <property type="match status" value="1"/>
</dbReference>
<dbReference type="SUPFAM" id="SSF56349">
    <property type="entry name" value="DNA breaking-rejoining enzymes"/>
    <property type="match status" value="1"/>
</dbReference>
<dbReference type="Gene3D" id="1.10.443.10">
    <property type="entry name" value="Intergrase catalytic core"/>
    <property type="match status" value="1"/>
</dbReference>
<evidence type="ECO:0000256" key="5">
    <source>
        <dbReference type="PROSITE-ProRule" id="PRU01248"/>
    </source>
</evidence>
<evidence type="ECO:0000313" key="8">
    <source>
        <dbReference type="EMBL" id="HFI91634.1"/>
    </source>
</evidence>
<dbReference type="InterPro" id="IPR011010">
    <property type="entry name" value="DNA_brk_join_enz"/>
</dbReference>
<proteinExistence type="inferred from homology"/>
<feature type="domain" description="Core-binding (CB)" evidence="7">
    <location>
        <begin position="66"/>
        <end position="147"/>
    </location>
</feature>
<evidence type="ECO:0000256" key="1">
    <source>
        <dbReference type="ARBA" id="ARBA00008857"/>
    </source>
</evidence>
<keyword evidence="2" id="KW-0229">DNA integration</keyword>
<dbReference type="PANTHER" id="PTHR30349">
    <property type="entry name" value="PHAGE INTEGRASE-RELATED"/>
    <property type="match status" value="1"/>
</dbReference>
<sequence length="344" mass="40612">MASVYTKNNKIYISWYDPFTGKNKNKSTKLSNTKQNRKKAQVIATELQKKINESYEKFKQIGIIKNTIGSAIDHFLKVNSDKHFKTIQGYKNFFSKFVTKFPEYEPCLLINKLTCEEWLLSFRKSRYQPNTLHGITKILKKFLNFLFEYNYVPVFKLNRDVTYKPEVKDIIVFQENDLKNMIDSLKDKNDNFKTAFYLLLYTGLRPSDIYNIKVDDIDLNKGTIKYFSEKTKEYFEVPFHPELKPILDERIKQIQEGKILEYETINNLGKAFRRFLAKLKLQHKGYTLRTFRKTFITLAHQSGMDLATVSKLAGHKKITTTELYYNRLSISKQASELKKFKLPI</sequence>
<comment type="similarity">
    <text evidence="1">Belongs to the 'phage' integrase family.</text>
</comment>
<evidence type="ECO:0000259" key="7">
    <source>
        <dbReference type="PROSITE" id="PS51900"/>
    </source>
</evidence>
<dbReference type="GO" id="GO:0006310">
    <property type="term" value="P:DNA recombination"/>
    <property type="evidence" value="ECO:0007669"/>
    <property type="project" value="UniProtKB-KW"/>
</dbReference>
<dbReference type="EMBL" id="DSUJ01000008">
    <property type="protein sequence ID" value="HFI91634.1"/>
    <property type="molecule type" value="Genomic_DNA"/>
</dbReference>
<evidence type="ECO:0000256" key="3">
    <source>
        <dbReference type="ARBA" id="ARBA00023125"/>
    </source>
</evidence>
<dbReference type="GO" id="GO:0015074">
    <property type="term" value="P:DNA integration"/>
    <property type="evidence" value="ECO:0007669"/>
    <property type="project" value="UniProtKB-KW"/>
</dbReference>
<organism evidence="8">
    <name type="scientific">Ignavibacterium album</name>
    <dbReference type="NCBI Taxonomy" id="591197"/>
    <lineage>
        <taxon>Bacteria</taxon>
        <taxon>Pseudomonadati</taxon>
        <taxon>Ignavibacteriota</taxon>
        <taxon>Ignavibacteria</taxon>
        <taxon>Ignavibacteriales</taxon>
        <taxon>Ignavibacteriaceae</taxon>
        <taxon>Ignavibacterium</taxon>
    </lineage>
</organism>